<dbReference type="GO" id="GO:0047661">
    <property type="term" value="F:amino-acid racemase activity"/>
    <property type="evidence" value="ECO:0007669"/>
    <property type="project" value="InterPro"/>
</dbReference>
<protein>
    <submittedName>
        <fullName evidence="3">Hydantoin racemase</fullName>
        <ecNumber evidence="3">5.1.99.5</ecNumber>
    </submittedName>
</protein>
<dbReference type="GO" id="GO:0036348">
    <property type="term" value="F:hydantoin racemase activity"/>
    <property type="evidence" value="ECO:0007669"/>
    <property type="project" value="UniProtKB-EC"/>
</dbReference>
<keyword evidence="3" id="KW-0413">Isomerase</keyword>
<organism evidence="3 4">
    <name type="scientific">Pararobbsia alpina</name>
    <dbReference type="NCBI Taxonomy" id="621374"/>
    <lineage>
        <taxon>Bacteria</taxon>
        <taxon>Pseudomonadati</taxon>
        <taxon>Pseudomonadota</taxon>
        <taxon>Betaproteobacteria</taxon>
        <taxon>Burkholderiales</taxon>
        <taxon>Burkholderiaceae</taxon>
        <taxon>Pararobbsia</taxon>
    </lineage>
</organism>
<name>A0A6S7BHV8_9BURK</name>
<dbReference type="Gene3D" id="3.40.50.12500">
    <property type="match status" value="1"/>
</dbReference>
<dbReference type="InterPro" id="IPR015942">
    <property type="entry name" value="Asp/Glu/hydantoin_racemase"/>
</dbReference>
<dbReference type="RefSeq" id="WP_175107545.1">
    <property type="nucleotide sequence ID" value="NZ_CADIKM010000040.1"/>
</dbReference>
<keyword evidence="4" id="KW-1185">Reference proteome</keyword>
<dbReference type="Pfam" id="PF01177">
    <property type="entry name" value="Asp_Glu_race"/>
    <property type="match status" value="1"/>
</dbReference>
<reference evidence="3 4" key="1">
    <citation type="submission" date="2020-04" db="EMBL/GenBank/DDBJ databases">
        <authorList>
            <person name="De Canck E."/>
        </authorList>
    </citation>
    <scope>NUCLEOTIDE SEQUENCE [LARGE SCALE GENOMIC DNA]</scope>
    <source>
        <strain evidence="3 4">LMG 28138</strain>
    </source>
</reference>
<proteinExistence type="inferred from homology"/>
<dbReference type="EMBL" id="CADIKM010000040">
    <property type="protein sequence ID" value="CAB3800913.1"/>
    <property type="molecule type" value="Genomic_DNA"/>
</dbReference>
<evidence type="ECO:0000256" key="1">
    <source>
        <dbReference type="ARBA" id="ARBA00038414"/>
    </source>
</evidence>
<sequence>MSMGATRVAIVNPNTTRSMTDAVLESAAPVARRGTELIGVTPSNGVASVESHIDEVHGAMSVLVEVERLEASAARPDAYVIACFGDTGVAAAREAAAGPVVGMTEAALMTATLIAHRFSIITMPRRTIAQSDRVVRAIGLAHRCTVRAVDEPVAEIEGGSLHLLDLFVAEGRRALAEDAAEAIILGCAGLADLVGPLQEALGVPVIEGVAAATAIAEGLIAQGLGNPHAGAGSRKPNRTSREIAAGTEAGTSA</sequence>
<comment type="similarity">
    <text evidence="1">Belongs to the HyuE racemase family.</text>
</comment>
<gene>
    <name evidence="3" type="primary">hyuA</name>
    <name evidence="3" type="ORF">LMG28138_04930</name>
</gene>
<evidence type="ECO:0000256" key="2">
    <source>
        <dbReference type="SAM" id="MobiDB-lite"/>
    </source>
</evidence>
<accession>A0A6S7BHV8</accession>
<evidence type="ECO:0000313" key="4">
    <source>
        <dbReference type="Proteomes" id="UP000494115"/>
    </source>
</evidence>
<evidence type="ECO:0000313" key="3">
    <source>
        <dbReference type="EMBL" id="CAB3800913.1"/>
    </source>
</evidence>
<dbReference type="PANTHER" id="PTHR28047">
    <property type="entry name" value="PROTEIN DCG1"/>
    <property type="match status" value="1"/>
</dbReference>
<dbReference type="EC" id="5.1.99.5" evidence="3"/>
<dbReference type="InterPro" id="IPR053714">
    <property type="entry name" value="Iso_Racemase_Enz_sf"/>
</dbReference>
<feature type="region of interest" description="Disordered" evidence="2">
    <location>
        <begin position="226"/>
        <end position="253"/>
    </location>
</feature>
<dbReference type="AlphaFoldDB" id="A0A6S7BHV8"/>
<dbReference type="PANTHER" id="PTHR28047:SF5">
    <property type="entry name" value="PROTEIN DCG1"/>
    <property type="match status" value="1"/>
</dbReference>
<dbReference type="InterPro" id="IPR052186">
    <property type="entry name" value="Hydantoin_racemase-like"/>
</dbReference>
<dbReference type="Proteomes" id="UP000494115">
    <property type="component" value="Unassembled WGS sequence"/>
</dbReference>